<dbReference type="Proteomes" id="UP000250043">
    <property type="component" value="Unassembled WGS sequence"/>
</dbReference>
<name>A0A8E2DU37_9APHY</name>
<dbReference type="EMBL" id="KV722334">
    <property type="protein sequence ID" value="OCH95667.1"/>
    <property type="molecule type" value="Genomic_DNA"/>
</dbReference>
<reference evidence="2 3" key="1">
    <citation type="submission" date="2016-07" db="EMBL/GenBank/DDBJ databases">
        <title>Draft genome of the white-rot fungus Obba rivulosa 3A-2.</title>
        <authorList>
            <consortium name="DOE Joint Genome Institute"/>
            <person name="Miettinen O."/>
            <person name="Riley R."/>
            <person name="Acob R."/>
            <person name="Barry K."/>
            <person name="Cullen D."/>
            <person name="De Vries R."/>
            <person name="Hainaut M."/>
            <person name="Hatakka A."/>
            <person name="Henrissat B."/>
            <person name="Hilden K."/>
            <person name="Kuo R."/>
            <person name="Labutti K."/>
            <person name="Lipzen A."/>
            <person name="Makela M.R."/>
            <person name="Sandor L."/>
            <person name="Spatafora J.W."/>
            <person name="Grigoriev I.V."/>
            <person name="Hibbett D.S."/>
        </authorList>
    </citation>
    <scope>NUCLEOTIDE SEQUENCE [LARGE SCALE GENOMIC DNA]</scope>
    <source>
        <strain evidence="2 3">3A-2</strain>
    </source>
</reference>
<protein>
    <submittedName>
        <fullName evidence="2">Uncharacterized protein</fullName>
    </submittedName>
</protein>
<organism evidence="2 3">
    <name type="scientific">Obba rivulosa</name>
    <dbReference type="NCBI Taxonomy" id="1052685"/>
    <lineage>
        <taxon>Eukaryota</taxon>
        <taxon>Fungi</taxon>
        <taxon>Dikarya</taxon>
        <taxon>Basidiomycota</taxon>
        <taxon>Agaricomycotina</taxon>
        <taxon>Agaricomycetes</taxon>
        <taxon>Polyporales</taxon>
        <taxon>Gelatoporiaceae</taxon>
        <taxon>Obba</taxon>
    </lineage>
</organism>
<dbReference type="AlphaFoldDB" id="A0A8E2DU37"/>
<feature type="region of interest" description="Disordered" evidence="1">
    <location>
        <begin position="17"/>
        <end position="37"/>
    </location>
</feature>
<accession>A0A8E2DU37</accession>
<evidence type="ECO:0000313" key="3">
    <source>
        <dbReference type="Proteomes" id="UP000250043"/>
    </source>
</evidence>
<sequence>MEAFGCRCIVWVGGARGSTTRGEEGRRQDSGVADAVGAGPTWPPRAVHCVSSSLLASPLHATIYCRSSGSRRAFHSAIASAIAVESEKTGTSIALPFAIRNNACLVSVRTLFFFTSLPRRVSPGGTARQRPLHPLPPCMLSPRAVLIVMNGS</sequence>
<evidence type="ECO:0000256" key="1">
    <source>
        <dbReference type="SAM" id="MobiDB-lite"/>
    </source>
</evidence>
<keyword evidence="3" id="KW-1185">Reference proteome</keyword>
<evidence type="ECO:0000313" key="2">
    <source>
        <dbReference type="EMBL" id="OCH95667.1"/>
    </source>
</evidence>
<gene>
    <name evidence="2" type="ORF">OBBRIDRAFT_496651</name>
</gene>
<proteinExistence type="predicted"/>